<sequence length="54" mass="6405">MRRIICDAQSSSKKNDFKRLEKHWLFRSAINQVNGFVASAAWRTKKKIFENFCV</sequence>
<dbReference type="Proteomes" id="UP000007993">
    <property type="component" value="Unassembled WGS sequence"/>
</dbReference>
<dbReference type="AlphaFoldDB" id="K5D8Z7"/>
<accession>K5D8Z7</accession>
<proteinExistence type="predicted"/>
<protein>
    <submittedName>
        <fullName evidence="1">Uncharacterized protein</fullName>
    </submittedName>
</protein>
<name>K5D8Z7_RHOBT</name>
<evidence type="ECO:0000313" key="2">
    <source>
        <dbReference type="Proteomes" id="UP000007993"/>
    </source>
</evidence>
<evidence type="ECO:0000313" key="1">
    <source>
        <dbReference type="EMBL" id="EKJ98947.1"/>
    </source>
</evidence>
<gene>
    <name evidence="1" type="ORF">RBSH_05748</name>
</gene>
<organism evidence="1 2">
    <name type="scientific">Rhodopirellula baltica SH28</name>
    <dbReference type="NCBI Taxonomy" id="993517"/>
    <lineage>
        <taxon>Bacteria</taxon>
        <taxon>Pseudomonadati</taxon>
        <taxon>Planctomycetota</taxon>
        <taxon>Planctomycetia</taxon>
        <taxon>Pirellulales</taxon>
        <taxon>Pirellulaceae</taxon>
        <taxon>Rhodopirellula</taxon>
    </lineage>
</organism>
<comment type="caution">
    <text evidence="1">The sequence shown here is derived from an EMBL/GenBank/DDBJ whole genome shotgun (WGS) entry which is preliminary data.</text>
</comment>
<reference evidence="1 2" key="1">
    <citation type="journal article" date="2013" name="Mar. Genomics">
        <title>Expression of sulfatases in Rhodopirellula baltica and the diversity of sulfatases in the genus Rhodopirellula.</title>
        <authorList>
            <person name="Wegner C.E."/>
            <person name="Richter-Heitmann T."/>
            <person name="Klindworth A."/>
            <person name="Klockow C."/>
            <person name="Richter M."/>
            <person name="Achstetter T."/>
            <person name="Glockner F.O."/>
            <person name="Harder J."/>
        </authorList>
    </citation>
    <scope>NUCLEOTIDE SEQUENCE [LARGE SCALE GENOMIC DNA]</scope>
    <source>
        <strain evidence="1 2">SH28</strain>
    </source>
</reference>
<dbReference type="EMBL" id="AMCW01000166">
    <property type="protein sequence ID" value="EKJ98947.1"/>
    <property type="molecule type" value="Genomic_DNA"/>
</dbReference>